<evidence type="ECO:0000313" key="2">
    <source>
        <dbReference type="Proteomes" id="UP000626092"/>
    </source>
</evidence>
<dbReference type="OrthoDB" id="1898560at2759"/>
<keyword evidence="2" id="KW-1185">Reference proteome</keyword>
<organism evidence="1 2">
    <name type="scientific">Rhododendron simsii</name>
    <name type="common">Sims's rhododendron</name>
    <dbReference type="NCBI Taxonomy" id="118357"/>
    <lineage>
        <taxon>Eukaryota</taxon>
        <taxon>Viridiplantae</taxon>
        <taxon>Streptophyta</taxon>
        <taxon>Embryophyta</taxon>
        <taxon>Tracheophyta</taxon>
        <taxon>Spermatophyta</taxon>
        <taxon>Magnoliopsida</taxon>
        <taxon>eudicotyledons</taxon>
        <taxon>Gunneridae</taxon>
        <taxon>Pentapetalae</taxon>
        <taxon>asterids</taxon>
        <taxon>Ericales</taxon>
        <taxon>Ericaceae</taxon>
        <taxon>Ericoideae</taxon>
        <taxon>Rhodoreae</taxon>
        <taxon>Rhododendron</taxon>
    </lineage>
</organism>
<dbReference type="Gene3D" id="1.25.40.10">
    <property type="entry name" value="Tetratricopeptide repeat domain"/>
    <property type="match status" value="1"/>
</dbReference>
<dbReference type="GO" id="GO:0051087">
    <property type="term" value="F:protein-folding chaperone binding"/>
    <property type="evidence" value="ECO:0007669"/>
    <property type="project" value="InterPro"/>
</dbReference>
<proteinExistence type="predicted"/>
<evidence type="ECO:0000313" key="1">
    <source>
        <dbReference type="EMBL" id="KAF7148778.1"/>
    </source>
</evidence>
<comment type="caution">
    <text evidence="1">The sequence shown here is derived from an EMBL/GenBank/DDBJ whole genome shotgun (WGS) entry which is preliminary data.</text>
</comment>
<dbReference type="AlphaFoldDB" id="A0A834H706"/>
<name>A0A834H706_RHOSS</name>
<protein>
    <submittedName>
        <fullName evidence="1">Uncharacterized protein</fullName>
    </submittedName>
</protein>
<dbReference type="PANTHER" id="PTHR45862">
    <property type="entry name" value="PROTEIN SGT1 HOMOLOG"/>
    <property type="match status" value="1"/>
</dbReference>
<dbReference type="Proteomes" id="UP000626092">
    <property type="component" value="Unassembled WGS sequence"/>
</dbReference>
<sequence>MACSHFSSALKEWLPTRQFQVKPSISSRFDKISVDFSSVPAQFQYTNRMASDAETRAKEAFIDDHFELAVDLYSQAISMDPKNAELYVDRAQANIKLRNFTGLPLSLSLEQIDTHADVFYPPKFDC</sequence>
<dbReference type="InterPro" id="IPR011990">
    <property type="entry name" value="TPR-like_helical_dom_sf"/>
</dbReference>
<reference evidence="1" key="1">
    <citation type="submission" date="2019-11" db="EMBL/GenBank/DDBJ databases">
        <authorList>
            <person name="Liu Y."/>
            <person name="Hou J."/>
            <person name="Li T.-Q."/>
            <person name="Guan C.-H."/>
            <person name="Wu X."/>
            <person name="Wu H.-Z."/>
            <person name="Ling F."/>
            <person name="Zhang R."/>
            <person name="Shi X.-G."/>
            <person name="Ren J.-P."/>
            <person name="Chen E.-F."/>
            <person name="Sun J.-M."/>
        </authorList>
    </citation>
    <scope>NUCLEOTIDE SEQUENCE</scope>
    <source>
        <strain evidence="1">Adult_tree_wgs_1</strain>
        <tissue evidence="1">Leaves</tissue>
    </source>
</reference>
<dbReference type="EMBL" id="WJXA01000003">
    <property type="protein sequence ID" value="KAF7148778.1"/>
    <property type="molecule type" value="Genomic_DNA"/>
</dbReference>
<gene>
    <name evidence="1" type="ORF">RHSIM_Rhsim03G0192500</name>
</gene>
<accession>A0A834H706</accession>
<dbReference type="SUPFAM" id="SSF48452">
    <property type="entry name" value="TPR-like"/>
    <property type="match status" value="1"/>
</dbReference>
<dbReference type="InterPro" id="IPR044563">
    <property type="entry name" value="Sgt1-like"/>
</dbReference>